<name>A0ABT5Z7Z6_9ACTN</name>
<organism evidence="3 4">
    <name type="scientific">Streptantibioticus ferralitis</name>
    <dbReference type="NCBI Taxonomy" id="236510"/>
    <lineage>
        <taxon>Bacteria</taxon>
        <taxon>Bacillati</taxon>
        <taxon>Actinomycetota</taxon>
        <taxon>Actinomycetes</taxon>
        <taxon>Kitasatosporales</taxon>
        <taxon>Streptomycetaceae</taxon>
        <taxon>Streptantibioticus</taxon>
    </lineage>
</organism>
<keyword evidence="1" id="KW-0175">Coiled coil</keyword>
<dbReference type="EMBL" id="JARHTQ010000025">
    <property type="protein sequence ID" value="MDF2259666.1"/>
    <property type="molecule type" value="Genomic_DNA"/>
</dbReference>
<evidence type="ECO:0000313" key="3">
    <source>
        <dbReference type="EMBL" id="MDF2259666.1"/>
    </source>
</evidence>
<reference evidence="3 4" key="1">
    <citation type="submission" date="2023-03" db="EMBL/GenBank/DDBJ databases">
        <title>Draft genome sequence of type strain Streptomyces ferralitis JCM 14344.</title>
        <authorList>
            <person name="Klaysubun C."/>
            <person name="Duangmal K."/>
        </authorList>
    </citation>
    <scope>NUCLEOTIDE SEQUENCE [LARGE SCALE GENOMIC DNA]</scope>
    <source>
        <strain evidence="3 4">JCM 14344</strain>
    </source>
</reference>
<sequence length="837" mass="89021">MIMRYGKVNAKDTTVHVLDNGVRAYCGKTAPVEVDMADVAGGSGQESLFGAADAASFGIASGELTVCRKCQTVKADRERAEASLDEAFMVCESARMAGRGERVDAGMFAVAPVAAAPEKNETAETAPEPEPEPEPYRESNGRAVHITSEAETAARAGGYVVARTVRSKDTLVIGYAVQRADDGRWDFIGLSGKTHTIGKGAVGLVTRWARTLSVTDREGPAPSETAVSTANGHQEQADTPEALPVVGVEANAALDVADVDTGVPWCPPGLHIVSLPSTRYRDWWGVECGRCQGGGRASLPGEYDVKGDAYAAASAHYEEKHRPADDALSVEELDEVDALSLSDAQHTVIRWAGDDMLHEFVDGFWGLDVVCDKWDVNKRVAKGRVTGLWAAGLLDVVGNGPGARRFRLSEEGRRVRRLIFRAKRQGMFSYAPRDVRLPALERRSGGYPLLSEGRYFKGEEQPEAEAPAYAPDVVSDPGTVEGWEGEGGACPDVAADRREADQVAAYVAAYVDEGRAVEVVPALGWSRQLMVVMDIAAGGGLYAEETGRFRAVGAVGRKGRLVKAERVALLMAAGFLAGNGGLITATKDGREALRMVRLAGGAGLHADDRAAFEARFAAARRADRRAGKEDCKGRARSLPVLPGGAEEARRRAAWHAEMDAWSVRLERMRAESDARIAAAEAEEEQARKAREARHAAELAPCTECAGVYPVEARCGKCREWNATGRTLVDDVSQAEAGAAPVVTDGQLGDRISRAQRAAAHGIGEQRARLASICKGNPAPAYSALPGGPVPAEEPEAGTDGALLAEERDVSAEAADLLAGLDAMLTAEADRWDALTLF</sequence>
<feature type="region of interest" description="Disordered" evidence="2">
    <location>
        <begin position="115"/>
        <end position="139"/>
    </location>
</feature>
<comment type="caution">
    <text evidence="3">The sequence shown here is derived from an EMBL/GenBank/DDBJ whole genome shotgun (WGS) entry which is preliminary data.</text>
</comment>
<dbReference type="RefSeq" id="WP_344185312.1">
    <property type="nucleotide sequence ID" value="NZ_BAAANM010000028.1"/>
</dbReference>
<evidence type="ECO:0000256" key="2">
    <source>
        <dbReference type="SAM" id="MobiDB-lite"/>
    </source>
</evidence>
<feature type="coiled-coil region" evidence="1">
    <location>
        <begin position="662"/>
        <end position="699"/>
    </location>
</feature>
<feature type="region of interest" description="Disordered" evidence="2">
    <location>
        <begin position="215"/>
        <end position="237"/>
    </location>
</feature>
<keyword evidence="4" id="KW-1185">Reference proteome</keyword>
<accession>A0ABT5Z7Z6</accession>
<protein>
    <submittedName>
        <fullName evidence="3">Uncharacterized protein</fullName>
    </submittedName>
</protein>
<feature type="compositionally biased region" description="Polar residues" evidence="2">
    <location>
        <begin position="225"/>
        <end position="234"/>
    </location>
</feature>
<evidence type="ECO:0000313" key="4">
    <source>
        <dbReference type="Proteomes" id="UP001220022"/>
    </source>
</evidence>
<dbReference type="Proteomes" id="UP001220022">
    <property type="component" value="Unassembled WGS sequence"/>
</dbReference>
<evidence type="ECO:0000256" key="1">
    <source>
        <dbReference type="SAM" id="Coils"/>
    </source>
</evidence>
<proteinExistence type="predicted"/>
<gene>
    <name evidence="3" type="ORF">P2L57_29290</name>
</gene>